<reference evidence="2" key="1">
    <citation type="submission" date="2020-11" db="EMBL/GenBank/DDBJ databases">
        <title>Multidrug resistant novel bacterium Savagea serpentis sp. nov., isolated from the scats of a vine snake (Ahaetulla nasuta).</title>
        <authorList>
            <person name="Venkata Ramana V."/>
            <person name="Vikas Patil S."/>
            <person name="Yogita Lugani V."/>
        </authorList>
    </citation>
    <scope>NUCLEOTIDE SEQUENCE</scope>
    <source>
        <strain evidence="2">SN6</strain>
    </source>
</reference>
<proteinExistence type="predicted"/>
<accession>A0A8J7G670</accession>
<organism evidence="2 3">
    <name type="scientific">Savagea serpentis</name>
    <dbReference type="NCBI Taxonomy" id="2785297"/>
    <lineage>
        <taxon>Bacteria</taxon>
        <taxon>Bacillati</taxon>
        <taxon>Bacillota</taxon>
        <taxon>Bacilli</taxon>
        <taxon>Bacillales</taxon>
        <taxon>Caryophanaceae</taxon>
        <taxon>Savagea</taxon>
    </lineage>
</organism>
<dbReference type="Proteomes" id="UP000622653">
    <property type="component" value="Unassembled WGS sequence"/>
</dbReference>
<dbReference type="Gene3D" id="1.10.3210.10">
    <property type="entry name" value="Hypothetical protein af1432"/>
    <property type="match status" value="1"/>
</dbReference>
<comment type="caution">
    <text evidence="2">The sequence shown here is derived from an EMBL/GenBank/DDBJ whole genome shotgun (WGS) entry which is preliminary data.</text>
</comment>
<dbReference type="PANTHER" id="PTHR43155:SF2">
    <property type="entry name" value="CYCLIC DI-GMP PHOSPHODIESTERASE PA4108"/>
    <property type="match status" value="1"/>
</dbReference>
<dbReference type="CDD" id="cd00077">
    <property type="entry name" value="HDc"/>
    <property type="match status" value="1"/>
</dbReference>
<dbReference type="RefSeq" id="WP_194563628.1">
    <property type="nucleotide sequence ID" value="NZ_JADKPV010000008.1"/>
</dbReference>
<evidence type="ECO:0000313" key="2">
    <source>
        <dbReference type="EMBL" id="MBF4502142.1"/>
    </source>
</evidence>
<dbReference type="PANTHER" id="PTHR43155">
    <property type="entry name" value="CYCLIC DI-GMP PHOSPHODIESTERASE PA4108-RELATED"/>
    <property type="match status" value="1"/>
</dbReference>
<dbReference type="PROSITE" id="PS51832">
    <property type="entry name" value="HD_GYP"/>
    <property type="match status" value="1"/>
</dbReference>
<evidence type="ECO:0000259" key="1">
    <source>
        <dbReference type="PROSITE" id="PS51832"/>
    </source>
</evidence>
<protein>
    <submittedName>
        <fullName evidence="2">HD domain-containing protein</fullName>
    </submittedName>
</protein>
<name>A0A8J7G670_9BACL</name>
<dbReference type="InterPro" id="IPR003607">
    <property type="entry name" value="HD/PDEase_dom"/>
</dbReference>
<evidence type="ECO:0000313" key="3">
    <source>
        <dbReference type="Proteomes" id="UP000622653"/>
    </source>
</evidence>
<gene>
    <name evidence="2" type="ORF">IRY55_12305</name>
</gene>
<dbReference type="SUPFAM" id="SSF109604">
    <property type="entry name" value="HD-domain/PDEase-like"/>
    <property type="match status" value="1"/>
</dbReference>
<sequence length="373" mass="43394">MEAEVKVVSELEVGDIIEEDVFANTHFPIIKKGTLVTDVQINILKQFDIVQVLVRIVEEDEIVEVRPATRKQKSPTQEMEVKRFIEEVIQEDEEHEDDFQVIYRDTYQKYKVEYDRLRSGSKVNVPHMRQIIIPLIEMFLESDNTIYDLRRKMIVEDYMYHHHLRTSIVATLLAKKLKYSKAEQNQIGLAALLMDAGMAKISFTVLNKTRDLTELERAEIRKHVIHSYTSIQNSPILKPEIKTAIVQHHERMDGSGYPLQSKYQEIHQIAQILAVADVFCALTEKRPYRSNLSEVEAIEYMRYEQYGKYDLQVIEQLQKLVGLITVGTQAVLSNKAIGVVVHVNYDNMYRPIVKMDGNVIDLKERKYDIVKVL</sequence>
<dbReference type="AlphaFoldDB" id="A0A8J7G670"/>
<dbReference type="Pfam" id="PF13487">
    <property type="entry name" value="HD_5"/>
    <property type="match status" value="1"/>
</dbReference>
<dbReference type="EMBL" id="JADKPV010000008">
    <property type="protein sequence ID" value="MBF4502142.1"/>
    <property type="molecule type" value="Genomic_DNA"/>
</dbReference>
<keyword evidence="3" id="KW-1185">Reference proteome</keyword>
<feature type="domain" description="HD-GYP" evidence="1">
    <location>
        <begin position="138"/>
        <end position="333"/>
    </location>
</feature>
<dbReference type="InterPro" id="IPR037522">
    <property type="entry name" value="HD_GYP_dom"/>
</dbReference>